<dbReference type="EMBL" id="PEYE01000017">
    <property type="protein sequence ID" value="PIS38967.1"/>
    <property type="molecule type" value="Genomic_DNA"/>
</dbReference>
<organism evidence="1 2">
    <name type="scientific">Candidatus Nealsonbacteria bacterium CG08_land_8_20_14_0_20_43_11</name>
    <dbReference type="NCBI Taxonomy" id="1974706"/>
    <lineage>
        <taxon>Bacteria</taxon>
        <taxon>Candidatus Nealsoniibacteriota</taxon>
    </lineage>
</organism>
<sequence length="83" mass="9766">MNKPSRERQIFPLIKPRKVPEDISMYLSIGDQKRLRDLRQSLGDLQEVLKNPLQFIKNEAIGQILQKLTDLYKKGKEAREKCE</sequence>
<proteinExistence type="predicted"/>
<gene>
    <name evidence="1" type="ORF">COT34_00925</name>
</gene>
<dbReference type="Proteomes" id="UP000229390">
    <property type="component" value="Unassembled WGS sequence"/>
</dbReference>
<name>A0A2M6T144_9BACT</name>
<evidence type="ECO:0000313" key="1">
    <source>
        <dbReference type="EMBL" id="PIS38967.1"/>
    </source>
</evidence>
<comment type="caution">
    <text evidence="1">The sequence shown here is derived from an EMBL/GenBank/DDBJ whole genome shotgun (WGS) entry which is preliminary data.</text>
</comment>
<dbReference type="AlphaFoldDB" id="A0A2M6T144"/>
<reference evidence="2" key="1">
    <citation type="submission" date="2017-09" db="EMBL/GenBank/DDBJ databases">
        <title>Depth-based differentiation of microbial function through sediment-hosted aquifers and enrichment of novel symbionts in the deep terrestrial subsurface.</title>
        <authorList>
            <person name="Probst A.J."/>
            <person name="Ladd B."/>
            <person name="Jarett J.K."/>
            <person name="Geller-Mcgrath D.E."/>
            <person name="Sieber C.M.K."/>
            <person name="Emerson J.B."/>
            <person name="Anantharaman K."/>
            <person name="Thomas B.C."/>
            <person name="Malmstrom R."/>
            <person name="Stieglmeier M."/>
            <person name="Klingl A."/>
            <person name="Woyke T."/>
            <person name="Ryan C.M."/>
            <person name="Banfield J.F."/>
        </authorList>
    </citation>
    <scope>NUCLEOTIDE SEQUENCE [LARGE SCALE GENOMIC DNA]</scope>
</reference>
<evidence type="ECO:0000313" key="2">
    <source>
        <dbReference type="Proteomes" id="UP000229390"/>
    </source>
</evidence>
<accession>A0A2M6T144</accession>
<protein>
    <submittedName>
        <fullName evidence="1">Uncharacterized protein</fullName>
    </submittedName>
</protein>